<dbReference type="PANTHER" id="PTHR43078:SF6">
    <property type="entry name" value="UDP-GLUCURONIC ACID DECARBOXYLASE 1"/>
    <property type="match status" value="1"/>
</dbReference>
<dbReference type="InterPro" id="IPR036291">
    <property type="entry name" value="NAD(P)-bd_dom_sf"/>
</dbReference>
<keyword evidence="12" id="KW-0472">Membrane</keyword>
<organism evidence="16 17">
    <name type="scientific">Methanobacterium formicicum</name>
    <dbReference type="NCBI Taxonomy" id="2162"/>
    <lineage>
        <taxon>Archaea</taxon>
        <taxon>Methanobacteriati</taxon>
        <taxon>Methanobacteriota</taxon>
        <taxon>Methanomada group</taxon>
        <taxon>Methanobacteria</taxon>
        <taxon>Methanobacteriales</taxon>
        <taxon>Methanobacteriaceae</taxon>
        <taxon>Methanobacterium</taxon>
    </lineage>
</organism>
<dbReference type="CDD" id="cd05230">
    <property type="entry name" value="UGD_SDR_e"/>
    <property type="match status" value="1"/>
</dbReference>
<dbReference type="GO" id="GO:0005737">
    <property type="term" value="C:cytoplasm"/>
    <property type="evidence" value="ECO:0007669"/>
    <property type="project" value="TreeGrafter"/>
</dbReference>
<evidence type="ECO:0000256" key="8">
    <source>
        <dbReference type="ARBA" id="ARBA00022968"/>
    </source>
</evidence>
<dbReference type="Pfam" id="PF16363">
    <property type="entry name" value="GDP_Man_Dehyd"/>
    <property type="match status" value="1"/>
</dbReference>
<evidence type="ECO:0000256" key="14">
    <source>
        <dbReference type="ARBA" id="ARBA00023239"/>
    </source>
</evidence>
<dbReference type="SUPFAM" id="SSF51735">
    <property type="entry name" value="NAD(P)-binding Rossmann-fold domains"/>
    <property type="match status" value="1"/>
</dbReference>
<dbReference type="GO" id="GO:0042732">
    <property type="term" value="P:D-xylose metabolic process"/>
    <property type="evidence" value="ECO:0007669"/>
    <property type="project" value="InterPro"/>
</dbReference>
<evidence type="ECO:0000256" key="4">
    <source>
        <dbReference type="ARBA" id="ARBA00007505"/>
    </source>
</evidence>
<dbReference type="GO" id="GO:0048040">
    <property type="term" value="F:UDP-glucuronate decarboxylase activity"/>
    <property type="evidence" value="ECO:0007669"/>
    <property type="project" value="UniProtKB-EC"/>
</dbReference>
<comment type="similarity">
    <text evidence="4">Belongs to the NAD(P)-dependent epimerase/dehydratase family. UDP-glucuronic acid decarboxylase subfamily.</text>
</comment>
<name>A0A843AGW0_METFO</name>
<sequence>MKIRNILISGAAGFIGSHLCDKFLENSYHVIGVDNFLTGTPKNIEHLLEMENFEFIHHDITAPLELNSVDLILHFACPASPVDYLKFPLETMKVNSVGTLNMLEIAKKHDARYIFASTSEIYGDPTVHPQSESYWGNVNPIGPRSVYDEAKRFSEAISMSYFREQSLDMRIIRIFNTYGPRMKSNDGRVVPNFITQALNMENITVYGNGDQTRSFCYITDLIEGIFEIALTDNLKGEIMNLGNPEEYKIIDLAKIIIEKTSSESQIIYKSLPEDDPKQRCPDITKIKGLTGWQPKVSLKEGINLTIDYFKNK</sequence>
<evidence type="ECO:0000256" key="10">
    <source>
        <dbReference type="ARBA" id="ARBA00023027"/>
    </source>
</evidence>
<evidence type="ECO:0000256" key="9">
    <source>
        <dbReference type="ARBA" id="ARBA00022989"/>
    </source>
</evidence>
<dbReference type="InterPro" id="IPR044516">
    <property type="entry name" value="UXS-like"/>
</dbReference>
<evidence type="ECO:0000256" key="3">
    <source>
        <dbReference type="ARBA" id="ARBA00005100"/>
    </source>
</evidence>
<comment type="caution">
    <text evidence="16">The sequence shown here is derived from an EMBL/GenBank/DDBJ whole genome shotgun (WGS) entry which is preliminary data.</text>
</comment>
<comment type="subcellular location">
    <subcellularLocation>
        <location evidence="2">Golgi apparatus</location>
        <location evidence="2">Golgi stack membrane</location>
        <topology evidence="2">Single-pass type II membrane protein</topology>
    </subcellularLocation>
</comment>
<keyword evidence="10" id="KW-0520">NAD</keyword>
<evidence type="ECO:0000256" key="13">
    <source>
        <dbReference type="ARBA" id="ARBA00023180"/>
    </source>
</evidence>
<protein>
    <recommendedName>
        <fullName evidence="5">UDP-glucuronate decarboxylase</fullName>
        <ecNumber evidence="5">4.1.1.35</ecNumber>
    </recommendedName>
</protein>
<dbReference type="EMBL" id="JADIIL010000013">
    <property type="protein sequence ID" value="MBF4474377.1"/>
    <property type="molecule type" value="Genomic_DNA"/>
</dbReference>
<proteinExistence type="inferred from homology"/>
<evidence type="ECO:0000256" key="5">
    <source>
        <dbReference type="ARBA" id="ARBA00012290"/>
    </source>
</evidence>
<comment type="pathway">
    <text evidence="3">Nucleotide-sugar biosynthesis; UDP-alpha-D-xylose biosynthesis; UDP-alpha-D-xylose from UDP-alpha-D-glucuronate: step 1/1.</text>
</comment>
<dbReference type="PANTHER" id="PTHR43078">
    <property type="entry name" value="UDP-GLUCURONIC ACID DECARBOXYLASE-RELATED"/>
    <property type="match status" value="1"/>
</dbReference>
<accession>A0A843AGW0</accession>
<dbReference type="EC" id="4.1.1.35" evidence="5"/>
<dbReference type="GO" id="GO:0033320">
    <property type="term" value="P:UDP-D-xylose biosynthetic process"/>
    <property type="evidence" value="ECO:0007669"/>
    <property type="project" value="UniProtKB-UniPathway"/>
</dbReference>
<keyword evidence="7" id="KW-0210">Decarboxylase</keyword>
<reference evidence="16" key="1">
    <citation type="submission" date="2020-10" db="EMBL/GenBank/DDBJ databases">
        <title>Dehalococcoides mccartyi of a TCE/Cr reducing biochatode.</title>
        <authorList>
            <person name="Matturro B."/>
        </authorList>
    </citation>
    <scope>NUCLEOTIDE SEQUENCE</scope>
    <source>
        <strain evidence="16">Bin2</strain>
    </source>
</reference>
<dbReference type="FunFam" id="3.40.50.720:FF:000065">
    <property type="entry name" value="UDP-glucuronic acid decarboxylase 1"/>
    <property type="match status" value="1"/>
</dbReference>
<feature type="domain" description="NAD(P)-binding" evidence="15">
    <location>
        <begin position="7"/>
        <end position="303"/>
    </location>
</feature>
<keyword evidence="14" id="KW-0456">Lyase</keyword>
<dbReference type="InterPro" id="IPR016040">
    <property type="entry name" value="NAD(P)-bd_dom"/>
</dbReference>
<dbReference type="Gene3D" id="3.40.50.720">
    <property type="entry name" value="NAD(P)-binding Rossmann-like Domain"/>
    <property type="match status" value="1"/>
</dbReference>
<dbReference type="UniPathway" id="UPA00796">
    <property type="reaction ID" value="UER00771"/>
</dbReference>
<evidence type="ECO:0000256" key="7">
    <source>
        <dbReference type="ARBA" id="ARBA00022793"/>
    </source>
</evidence>
<gene>
    <name evidence="16" type="ORF">ISP06_02750</name>
</gene>
<keyword evidence="8" id="KW-0735">Signal-anchor</keyword>
<evidence type="ECO:0000256" key="12">
    <source>
        <dbReference type="ARBA" id="ARBA00023136"/>
    </source>
</evidence>
<evidence type="ECO:0000256" key="2">
    <source>
        <dbReference type="ARBA" id="ARBA00004447"/>
    </source>
</evidence>
<evidence type="ECO:0000313" key="16">
    <source>
        <dbReference type="EMBL" id="MBF4474377.1"/>
    </source>
</evidence>
<dbReference type="GO" id="GO:0070403">
    <property type="term" value="F:NAD+ binding"/>
    <property type="evidence" value="ECO:0007669"/>
    <property type="project" value="InterPro"/>
</dbReference>
<evidence type="ECO:0000256" key="6">
    <source>
        <dbReference type="ARBA" id="ARBA00022692"/>
    </source>
</evidence>
<keyword evidence="6" id="KW-0812">Transmembrane</keyword>
<dbReference type="AlphaFoldDB" id="A0A843AGW0"/>
<comment type="cofactor">
    <cofactor evidence="1">
        <name>NAD(+)</name>
        <dbReference type="ChEBI" id="CHEBI:57540"/>
    </cofactor>
</comment>
<evidence type="ECO:0000256" key="1">
    <source>
        <dbReference type="ARBA" id="ARBA00001911"/>
    </source>
</evidence>
<evidence type="ECO:0000313" key="17">
    <source>
        <dbReference type="Proteomes" id="UP000606900"/>
    </source>
</evidence>
<keyword evidence="11" id="KW-0333">Golgi apparatus</keyword>
<keyword evidence="13" id="KW-0325">Glycoprotein</keyword>
<evidence type="ECO:0000259" key="15">
    <source>
        <dbReference type="Pfam" id="PF16363"/>
    </source>
</evidence>
<dbReference type="RefSeq" id="WP_338096983.1">
    <property type="nucleotide sequence ID" value="NZ_JADIIL010000013.1"/>
</dbReference>
<evidence type="ECO:0000256" key="11">
    <source>
        <dbReference type="ARBA" id="ARBA00023034"/>
    </source>
</evidence>
<dbReference type="Proteomes" id="UP000606900">
    <property type="component" value="Unassembled WGS sequence"/>
</dbReference>
<keyword evidence="9" id="KW-1133">Transmembrane helix</keyword>